<feature type="transmembrane region" description="Helical" evidence="1">
    <location>
        <begin position="51"/>
        <end position="69"/>
    </location>
</feature>
<accession>A0A1F5X377</accession>
<organism evidence="2 3">
    <name type="scientific">Candidatus Giovannonibacteria bacterium RIFCSPLOWO2_01_FULL_46_13</name>
    <dbReference type="NCBI Taxonomy" id="1798352"/>
    <lineage>
        <taxon>Bacteria</taxon>
        <taxon>Candidatus Giovannoniibacteriota</taxon>
    </lineage>
</organism>
<dbReference type="InterPro" id="IPR043713">
    <property type="entry name" value="DUF5654"/>
</dbReference>
<keyword evidence="1" id="KW-0472">Membrane</keyword>
<gene>
    <name evidence="2" type="ORF">A3B18_00065</name>
</gene>
<sequence>MDEIRSNVKEKTLSYILAAFGLVAGLAWNEAVKALIEYFYPASQNNLTAKFLYAILVTLIVVIISTYLVRLSSEKK</sequence>
<proteinExistence type="predicted"/>
<evidence type="ECO:0000313" key="3">
    <source>
        <dbReference type="Proteomes" id="UP000178684"/>
    </source>
</evidence>
<comment type="caution">
    <text evidence="2">The sequence shown here is derived from an EMBL/GenBank/DDBJ whole genome shotgun (WGS) entry which is preliminary data.</text>
</comment>
<reference evidence="2 3" key="1">
    <citation type="journal article" date="2016" name="Nat. Commun.">
        <title>Thousands of microbial genomes shed light on interconnected biogeochemical processes in an aquifer system.</title>
        <authorList>
            <person name="Anantharaman K."/>
            <person name="Brown C.T."/>
            <person name="Hug L.A."/>
            <person name="Sharon I."/>
            <person name="Castelle C.J."/>
            <person name="Probst A.J."/>
            <person name="Thomas B.C."/>
            <person name="Singh A."/>
            <person name="Wilkins M.J."/>
            <person name="Karaoz U."/>
            <person name="Brodie E.L."/>
            <person name="Williams K.H."/>
            <person name="Hubbard S.S."/>
            <person name="Banfield J.F."/>
        </authorList>
    </citation>
    <scope>NUCLEOTIDE SEQUENCE [LARGE SCALE GENOMIC DNA]</scope>
</reference>
<evidence type="ECO:0000313" key="2">
    <source>
        <dbReference type="EMBL" id="OGF82336.1"/>
    </source>
</evidence>
<feature type="transmembrane region" description="Helical" evidence="1">
    <location>
        <begin position="12"/>
        <end position="31"/>
    </location>
</feature>
<dbReference type="Pfam" id="PF18898">
    <property type="entry name" value="DUF5654"/>
    <property type="match status" value="1"/>
</dbReference>
<dbReference type="EMBL" id="MFIE01000022">
    <property type="protein sequence ID" value="OGF82336.1"/>
    <property type="molecule type" value="Genomic_DNA"/>
</dbReference>
<dbReference type="Proteomes" id="UP000178684">
    <property type="component" value="Unassembled WGS sequence"/>
</dbReference>
<protein>
    <submittedName>
        <fullName evidence="2">Uncharacterized protein</fullName>
    </submittedName>
</protein>
<evidence type="ECO:0000256" key="1">
    <source>
        <dbReference type="SAM" id="Phobius"/>
    </source>
</evidence>
<keyword evidence="1" id="KW-1133">Transmembrane helix</keyword>
<keyword evidence="1" id="KW-0812">Transmembrane</keyword>
<dbReference type="AlphaFoldDB" id="A0A1F5X377"/>
<name>A0A1F5X377_9BACT</name>